<comment type="caution">
    <text evidence="1">The sequence shown here is derived from an EMBL/GenBank/DDBJ whole genome shotgun (WGS) entry which is preliminary data.</text>
</comment>
<name>A0ABQ5W162_9HYPH</name>
<evidence type="ECO:0000313" key="1">
    <source>
        <dbReference type="EMBL" id="GLQ53655.1"/>
    </source>
</evidence>
<reference evidence="2" key="1">
    <citation type="journal article" date="2019" name="Int. J. Syst. Evol. Microbiol.">
        <title>The Global Catalogue of Microorganisms (GCM) 10K type strain sequencing project: providing services to taxonomists for standard genome sequencing and annotation.</title>
        <authorList>
            <consortium name="The Broad Institute Genomics Platform"/>
            <consortium name="The Broad Institute Genome Sequencing Center for Infectious Disease"/>
            <person name="Wu L."/>
            <person name="Ma J."/>
        </authorList>
    </citation>
    <scope>NUCLEOTIDE SEQUENCE [LARGE SCALE GENOMIC DNA]</scope>
    <source>
        <strain evidence="2">NBRC 112416</strain>
    </source>
</reference>
<sequence>MWNEADFSGLGSTVATIGQDIYQQRGISVDLRDFNSPRYEELSRDWPPDGSNIKCRIFVLVSGDAAIQAAPPDNAAILGEVNDRTYCEQAACCRYFIKYRDPTTAQHELDDDARELVTEIDSYAWSPINQLDGRIRH</sequence>
<dbReference type="EMBL" id="BSNS01000004">
    <property type="protein sequence ID" value="GLQ53655.1"/>
    <property type="molecule type" value="Genomic_DNA"/>
</dbReference>
<organism evidence="1 2">
    <name type="scientific">Devosia nitrariae</name>
    <dbReference type="NCBI Taxonomy" id="2071872"/>
    <lineage>
        <taxon>Bacteria</taxon>
        <taxon>Pseudomonadati</taxon>
        <taxon>Pseudomonadota</taxon>
        <taxon>Alphaproteobacteria</taxon>
        <taxon>Hyphomicrobiales</taxon>
        <taxon>Devosiaceae</taxon>
        <taxon>Devosia</taxon>
    </lineage>
</organism>
<accession>A0ABQ5W162</accession>
<gene>
    <name evidence="1" type="ORF">GCM10010862_09140</name>
</gene>
<dbReference type="Proteomes" id="UP001156691">
    <property type="component" value="Unassembled WGS sequence"/>
</dbReference>
<proteinExistence type="predicted"/>
<protein>
    <submittedName>
        <fullName evidence="1">Uncharacterized protein</fullName>
    </submittedName>
</protein>
<keyword evidence="2" id="KW-1185">Reference proteome</keyword>
<evidence type="ECO:0000313" key="2">
    <source>
        <dbReference type="Proteomes" id="UP001156691"/>
    </source>
</evidence>